<gene>
    <name evidence="2" type="ORF">PMEA_00030980</name>
</gene>
<dbReference type="AlphaFoldDB" id="A0AAU9W2C4"/>
<dbReference type="Gene3D" id="2.60.40.10">
    <property type="entry name" value="Immunoglobulins"/>
    <property type="match status" value="2"/>
</dbReference>
<dbReference type="InterPro" id="IPR050713">
    <property type="entry name" value="RTP_Phos/Ushers"/>
</dbReference>
<dbReference type="CDD" id="cd00063">
    <property type="entry name" value="FN3"/>
    <property type="match status" value="2"/>
</dbReference>
<dbReference type="SMART" id="SM00060">
    <property type="entry name" value="FN3"/>
    <property type="match status" value="2"/>
</dbReference>
<feature type="non-terminal residue" evidence="2">
    <location>
        <position position="1"/>
    </location>
</feature>
<proteinExistence type="predicted"/>
<dbReference type="SUPFAM" id="SSF49265">
    <property type="entry name" value="Fibronectin type III"/>
    <property type="match status" value="1"/>
</dbReference>
<feature type="domain" description="Fibronectin type-III" evidence="1">
    <location>
        <begin position="7"/>
        <end position="117"/>
    </location>
</feature>
<organism evidence="2 3">
    <name type="scientific">Pocillopora meandrina</name>
    <dbReference type="NCBI Taxonomy" id="46732"/>
    <lineage>
        <taxon>Eukaryota</taxon>
        <taxon>Metazoa</taxon>
        <taxon>Cnidaria</taxon>
        <taxon>Anthozoa</taxon>
        <taxon>Hexacorallia</taxon>
        <taxon>Scleractinia</taxon>
        <taxon>Astrocoeniina</taxon>
        <taxon>Pocilloporidae</taxon>
        <taxon>Pocillopora</taxon>
    </lineage>
</organism>
<name>A0AAU9W2C4_9CNID</name>
<reference evidence="2 3" key="1">
    <citation type="submission" date="2022-05" db="EMBL/GenBank/DDBJ databases">
        <authorList>
            <consortium name="Genoscope - CEA"/>
            <person name="William W."/>
        </authorList>
    </citation>
    <scope>NUCLEOTIDE SEQUENCE [LARGE SCALE GENOMIC DNA]</scope>
</reference>
<dbReference type="Proteomes" id="UP001159428">
    <property type="component" value="Unassembled WGS sequence"/>
</dbReference>
<evidence type="ECO:0000313" key="3">
    <source>
        <dbReference type="Proteomes" id="UP001159428"/>
    </source>
</evidence>
<dbReference type="PROSITE" id="PS50853">
    <property type="entry name" value="FN3"/>
    <property type="match status" value="2"/>
</dbReference>
<dbReference type="Pfam" id="PF00041">
    <property type="entry name" value="fn3"/>
    <property type="match status" value="1"/>
</dbReference>
<dbReference type="InterPro" id="IPR036116">
    <property type="entry name" value="FN3_sf"/>
</dbReference>
<sequence>IEALQQREWNITAVSVSSTEVYVSWFRLNTYNSNSSCIYDYVAALHMLRIGTGDIHVLNVTNALASKANSSFLDTVVSGLRPYTKYGVKVVALVRDRMTGVITPKISSISEVQTPEGVPDRVPWLYVSNRGVDRLEIEWYPISSEDAHGILLGYTVHYRKYNSNNSFTHSVNSSTRVFAITGLKEATTYQIKVTGRTSVGEGAGRYRYAETG</sequence>
<dbReference type="GO" id="GO:0016020">
    <property type="term" value="C:membrane"/>
    <property type="evidence" value="ECO:0007669"/>
    <property type="project" value="UniProtKB-SubCell"/>
</dbReference>
<evidence type="ECO:0000259" key="1">
    <source>
        <dbReference type="PROSITE" id="PS50853"/>
    </source>
</evidence>
<dbReference type="PANTHER" id="PTHR46957">
    <property type="entry name" value="CYTOKINE RECEPTOR"/>
    <property type="match status" value="1"/>
</dbReference>
<keyword evidence="3" id="KW-1185">Reference proteome</keyword>
<evidence type="ECO:0000313" key="2">
    <source>
        <dbReference type="EMBL" id="CAH3044147.1"/>
    </source>
</evidence>
<dbReference type="InterPro" id="IPR013783">
    <property type="entry name" value="Ig-like_fold"/>
</dbReference>
<dbReference type="InterPro" id="IPR003961">
    <property type="entry name" value="FN3_dom"/>
</dbReference>
<dbReference type="PANTHER" id="PTHR46957:SF3">
    <property type="entry name" value="CYTOKINE RECEPTOR"/>
    <property type="match status" value="1"/>
</dbReference>
<accession>A0AAU9W2C4</accession>
<comment type="caution">
    <text evidence="2">The sequence shown here is derived from an EMBL/GenBank/DDBJ whole genome shotgun (WGS) entry which is preliminary data.</text>
</comment>
<feature type="domain" description="Fibronectin type-III" evidence="1">
    <location>
        <begin position="119"/>
        <end position="212"/>
    </location>
</feature>
<protein>
    <recommendedName>
        <fullName evidence="1">Fibronectin type-III domain-containing protein</fullName>
    </recommendedName>
</protein>
<dbReference type="EMBL" id="CALNXJ010000007">
    <property type="protein sequence ID" value="CAH3044147.1"/>
    <property type="molecule type" value="Genomic_DNA"/>
</dbReference>
<feature type="non-terminal residue" evidence="2">
    <location>
        <position position="212"/>
    </location>
</feature>